<organism evidence="2 3">
    <name type="scientific">Pseudooceanicola lipolyticus</name>
    <dbReference type="NCBI Taxonomy" id="2029104"/>
    <lineage>
        <taxon>Bacteria</taxon>
        <taxon>Pseudomonadati</taxon>
        <taxon>Pseudomonadota</taxon>
        <taxon>Alphaproteobacteria</taxon>
        <taxon>Rhodobacterales</taxon>
        <taxon>Paracoccaceae</taxon>
        <taxon>Pseudooceanicola</taxon>
    </lineage>
</organism>
<dbReference type="Pfam" id="PF14220">
    <property type="entry name" value="DUF4329"/>
    <property type="match status" value="1"/>
</dbReference>
<name>A0A2M8IVL7_9RHOB</name>
<gene>
    <name evidence="2" type="ORF">CVM52_21765</name>
</gene>
<protein>
    <recommendedName>
        <fullName evidence="1">DUF4329 domain-containing protein</fullName>
    </recommendedName>
</protein>
<evidence type="ECO:0000313" key="3">
    <source>
        <dbReference type="Proteomes" id="UP000231553"/>
    </source>
</evidence>
<feature type="domain" description="DUF4329" evidence="1">
    <location>
        <begin position="25"/>
        <end position="139"/>
    </location>
</feature>
<evidence type="ECO:0000259" key="1">
    <source>
        <dbReference type="Pfam" id="PF14220"/>
    </source>
</evidence>
<keyword evidence="3" id="KW-1185">Reference proteome</keyword>
<dbReference type="OrthoDB" id="7850904at2"/>
<dbReference type="InterPro" id="IPR025479">
    <property type="entry name" value="DUF4329"/>
</dbReference>
<proteinExistence type="predicted"/>
<reference evidence="2 3" key="1">
    <citation type="journal article" date="2018" name="Int. J. Syst. Evol. Microbiol.">
        <title>Pseudooceanicola lipolyticus sp. nov., a marine alphaproteobacterium, reclassification of Oceanicola flagellatus as Pseudooceanicola flagellatus comb. nov. and emended description of the genus Pseudooceanicola.</title>
        <authorList>
            <person name="Huang M.-M."/>
            <person name="Guo L.-L."/>
            <person name="Wu Y.-H."/>
            <person name="Lai Q.-L."/>
            <person name="Shao Z.-Z."/>
            <person name="Wang C.-S."/>
            <person name="Wu M."/>
            <person name="Xu X.-W."/>
        </authorList>
    </citation>
    <scope>NUCLEOTIDE SEQUENCE [LARGE SCALE GENOMIC DNA]</scope>
    <source>
        <strain evidence="2 3">157</strain>
    </source>
</reference>
<dbReference type="EMBL" id="PGTB01000168">
    <property type="protein sequence ID" value="PJE34538.1"/>
    <property type="molecule type" value="Genomic_DNA"/>
</dbReference>
<evidence type="ECO:0000313" key="2">
    <source>
        <dbReference type="EMBL" id="PJE34538.1"/>
    </source>
</evidence>
<dbReference type="RefSeq" id="WP_100164488.1">
    <property type="nucleotide sequence ID" value="NZ_PGTB01000168.1"/>
</dbReference>
<comment type="caution">
    <text evidence="2">The sequence shown here is derived from an EMBL/GenBank/DDBJ whole genome shotgun (WGS) entry which is preliminary data.</text>
</comment>
<sequence length="173" mass="18743">MLVFLLALITFTSAPTGGPAPEELAAVRARLAQAQILSFAENREYCGYLFRHRDGSLGLTDLVRGDRDGCVPLLPPVEGDLIASLHTHGAYGREVPAEFPTTLDLESDRDEGINGYVATPGGRLWYIDGAGMRTWQICGLGCLPQDPAFRAGDDGVIARSYSHAELQRLENGR</sequence>
<dbReference type="AlphaFoldDB" id="A0A2M8IVL7"/>
<accession>A0A2M8IVL7</accession>
<dbReference type="Proteomes" id="UP000231553">
    <property type="component" value="Unassembled WGS sequence"/>
</dbReference>